<evidence type="ECO:0000313" key="4">
    <source>
        <dbReference type="Proteomes" id="UP000192472"/>
    </source>
</evidence>
<gene>
    <name evidence="3" type="ORF">SAMN04488029_1470</name>
</gene>
<dbReference type="InterPro" id="IPR039422">
    <property type="entry name" value="MarR/SlyA-like"/>
</dbReference>
<dbReference type="InterPro" id="IPR000835">
    <property type="entry name" value="HTH_MarR-typ"/>
</dbReference>
<dbReference type="STRING" id="692418.SAMN04488029_1470"/>
<keyword evidence="4" id="KW-1185">Reference proteome</keyword>
<dbReference type="GO" id="GO:0003677">
    <property type="term" value="F:DNA binding"/>
    <property type="evidence" value="ECO:0007669"/>
    <property type="project" value="UniProtKB-KW"/>
</dbReference>
<proteinExistence type="predicted"/>
<dbReference type="OrthoDB" id="763883at2"/>
<dbReference type="AlphaFoldDB" id="A0A1W2G8U0"/>
<dbReference type="PANTHER" id="PTHR33164">
    <property type="entry name" value="TRANSCRIPTIONAL REGULATOR, MARR FAMILY"/>
    <property type="match status" value="1"/>
</dbReference>
<dbReference type="PANTHER" id="PTHR33164:SF43">
    <property type="entry name" value="HTH-TYPE TRANSCRIPTIONAL REPRESSOR YETL"/>
    <property type="match status" value="1"/>
</dbReference>
<dbReference type="Proteomes" id="UP000192472">
    <property type="component" value="Unassembled WGS sequence"/>
</dbReference>
<dbReference type="InterPro" id="IPR036388">
    <property type="entry name" value="WH-like_DNA-bd_sf"/>
</dbReference>
<dbReference type="RefSeq" id="WP_084371784.1">
    <property type="nucleotide sequence ID" value="NZ_FWYF01000001.1"/>
</dbReference>
<dbReference type="SMART" id="SM00347">
    <property type="entry name" value="HTH_MARR"/>
    <property type="match status" value="1"/>
</dbReference>
<dbReference type="EMBL" id="FWYF01000001">
    <property type="protein sequence ID" value="SMD33105.1"/>
    <property type="molecule type" value="Genomic_DNA"/>
</dbReference>
<dbReference type="GO" id="GO:0006950">
    <property type="term" value="P:response to stress"/>
    <property type="evidence" value="ECO:0007669"/>
    <property type="project" value="TreeGrafter"/>
</dbReference>
<dbReference type="SUPFAM" id="SSF46785">
    <property type="entry name" value="Winged helix' DNA-binding domain"/>
    <property type="match status" value="1"/>
</dbReference>
<dbReference type="GO" id="GO:0003700">
    <property type="term" value="F:DNA-binding transcription factor activity"/>
    <property type="evidence" value="ECO:0007669"/>
    <property type="project" value="InterPro"/>
</dbReference>
<feature type="domain" description="HTH marR-type" evidence="2">
    <location>
        <begin position="1"/>
        <end position="149"/>
    </location>
</feature>
<keyword evidence="3" id="KW-0238">DNA-binding</keyword>
<dbReference type="PRINTS" id="PR00598">
    <property type="entry name" value="HTHMARR"/>
</dbReference>
<protein>
    <submittedName>
        <fullName evidence="3">DNA-binding transcriptional regulator, MarR family</fullName>
    </submittedName>
</protein>
<reference evidence="3 4" key="1">
    <citation type="submission" date="2017-04" db="EMBL/GenBank/DDBJ databases">
        <authorList>
            <person name="Afonso C.L."/>
            <person name="Miller P.J."/>
            <person name="Scott M.A."/>
            <person name="Spackman E."/>
            <person name="Goraichik I."/>
            <person name="Dimitrov K.M."/>
            <person name="Suarez D.L."/>
            <person name="Swayne D.E."/>
        </authorList>
    </citation>
    <scope>NUCLEOTIDE SEQUENCE [LARGE SCALE GENOMIC DNA]</scope>
    <source>
        <strain evidence="3 4">DSM 26133</strain>
    </source>
</reference>
<dbReference type="PROSITE" id="PS50995">
    <property type="entry name" value="HTH_MARR_2"/>
    <property type="match status" value="1"/>
</dbReference>
<accession>A0A1W2G8U0</accession>
<sequence length="149" mass="17220">MKFEEEIKQSSFKNPKEKAIVNILYTGNWLRDRSEGLLKPKGINEQHFNILRILRGRYPLTICPGEIKEVLINKRGDLTRLLDKLVTMGLVTRDVNPDNRRMINLKISDAGLNMLSDLDPKLEELNQKNNALSHEESEQLSHLLDKMRG</sequence>
<evidence type="ECO:0000313" key="3">
    <source>
        <dbReference type="EMBL" id="SMD33105.1"/>
    </source>
</evidence>
<dbReference type="Pfam" id="PF01047">
    <property type="entry name" value="MarR"/>
    <property type="match status" value="1"/>
</dbReference>
<feature type="region of interest" description="Disordered" evidence="1">
    <location>
        <begin position="130"/>
        <end position="149"/>
    </location>
</feature>
<dbReference type="InterPro" id="IPR036390">
    <property type="entry name" value="WH_DNA-bd_sf"/>
</dbReference>
<feature type="compositionally biased region" description="Basic and acidic residues" evidence="1">
    <location>
        <begin position="133"/>
        <end position="149"/>
    </location>
</feature>
<dbReference type="Gene3D" id="1.10.10.10">
    <property type="entry name" value="Winged helix-like DNA-binding domain superfamily/Winged helix DNA-binding domain"/>
    <property type="match status" value="1"/>
</dbReference>
<organism evidence="3 4">
    <name type="scientific">Reichenbachiella faecimaris</name>
    <dbReference type="NCBI Taxonomy" id="692418"/>
    <lineage>
        <taxon>Bacteria</taxon>
        <taxon>Pseudomonadati</taxon>
        <taxon>Bacteroidota</taxon>
        <taxon>Cytophagia</taxon>
        <taxon>Cytophagales</taxon>
        <taxon>Reichenbachiellaceae</taxon>
        <taxon>Reichenbachiella</taxon>
    </lineage>
</organism>
<evidence type="ECO:0000259" key="2">
    <source>
        <dbReference type="PROSITE" id="PS50995"/>
    </source>
</evidence>
<name>A0A1W2G8U0_REIFA</name>
<evidence type="ECO:0000256" key="1">
    <source>
        <dbReference type="SAM" id="MobiDB-lite"/>
    </source>
</evidence>